<dbReference type="Proteomes" id="UP001150238">
    <property type="component" value="Unassembled WGS sequence"/>
</dbReference>
<accession>A0A9W9B4R9</accession>
<feature type="region of interest" description="Disordered" evidence="2">
    <location>
        <begin position="1"/>
        <end position="20"/>
    </location>
</feature>
<dbReference type="GO" id="GO:0005975">
    <property type="term" value="P:carbohydrate metabolic process"/>
    <property type="evidence" value="ECO:0007669"/>
    <property type="project" value="InterPro"/>
</dbReference>
<dbReference type="InterPro" id="IPR001585">
    <property type="entry name" value="TAL/FSA"/>
</dbReference>
<dbReference type="EMBL" id="JANVFS010000001">
    <property type="protein sequence ID" value="KAJ4495973.1"/>
    <property type="molecule type" value="Genomic_DNA"/>
</dbReference>
<dbReference type="Gene3D" id="3.20.20.70">
    <property type="entry name" value="Aldolase class I"/>
    <property type="match status" value="1"/>
</dbReference>
<evidence type="ECO:0008006" key="5">
    <source>
        <dbReference type="Google" id="ProtNLM"/>
    </source>
</evidence>
<dbReference type="PANTHER" id="PTHR10683:SF18">
    <property type="entry name" value="TRANSALDOLASE"/>
    <property type="match status" value="1"/>
</dbReference>
<dbReference type="PANTHER" id="PTHR10683">
    <property type="entry name" value="TRANSALDOLASE"/>
    <property type="match status" value="1"/>
</dbReference>
<dbReference type="Pfam" id="PF00923">
    <property type="entry name" value="TAL_FSA"/>
    <property type="match status" value="1"/>
</dbReference>
<reference evidence="3" key="2">
    <citation type="journal article" date="2023" name="Proc. Natl. Acad. Sci. U.S.A.">
        <title>A global phylogenomic analysis of the shiitake genus Lentinula.</title>
        <authorList>
            <person name="Sierra-Patev S."/>
            <person name="Min B."/>
            <person name="Naranjo-Ortiz M."/>
            <person name="Looney B."/>
            <person name="Konkel Z."/>
            <person name="Slot J.C."/>
            <person name="Sakamoto Y."/>
            <person name="Steenwyk J.L."/>
            <person name="Rokas A."/>
            <person name="Carro J."/>
            <person name="Camarero S."/>
            <person name="Ferreira P."/>
            <person name="Molpeceres G."/>
            <person name="Ruiz-Duenas F.J."/>
            <person name="Serrano A."/>
            <person name="Henrissat B."/>
            <person name="Drula E."/>
            <person name="Hughes K.W."/>
            <person name="Mata J.L."/>
            <person name="Ishikawa N.K."/>
            <person name="Vargas-Isla R."/>
            <person name="Ushijima S."/>
            <person name="Smith C.A."/>
            <person name="Donoghue J."/>
            <person name="Ahrendt S."/>
            <person name="Andreopoulos W."/>
            <person name="He G."/>
            <person name="LaButti K."/>
            <person name="Lipzen A."/>
            <person name="Ng V."/>
            <person name="Riley R."/>
            <person name="Sandor L."/>
            <person name="Barry K."/>
            <person name="Martinez A.T."/>
            <person name="Xiao Y."/>
            <person name="Gibbons J.G."/>
            <person name="Terashima K."/>
            <person name="Grigoriev I.V."/>
            <person name="Hibbett D."/>
        </authorList>
    </citation>
    <scope>NUCLEOTIDE SEQUENCE</scope>
    <source>
        <strain evidence="3">Sp2 HRB7682 ss15</strain>
    </source>
</reference>
<evidence type="ECO:0000313" key="4">
    <source>
        <dbReference type="Proteomes" id="UP001150238"/>
    </source>
</evidence>
<feature type="compositionally biased region" description="Basic and acidic residues" evidence="2">
    <location>
        <begin position="495"/>
        <end position="514"/>
    </location>
</feature>
<dbReference type="SUPFAM" id="SSF51569">
    <property type="entry name" value="Aldolase"/>
    <property type="match status" value="1"/>
</dbReference>
<feature type="region of interest" description="Disordered" evidence="2">
    <location>
        <begin position="485"/>
        <end position="574"/>
    </location>
</feature>
<organism evidence="3 4">
    <name type="scientific">Lentinula lateritia</name>
    <dbReference type="NCBI Taxonomy" id="40482"/>
    <lineage>
        <taxon>Eukaryota</taxon>
        <taxon>Fungi</taxon>
        <taxon>Dikarya</taxon>
        <taxon>Basidiomycota</taxon>
        <taxon>Agaricomycotina</taxon>
        <taxon>Agaricomycetes</taxon>
        <taxon>Agaricomycetidae</taxon>
        <taxon>Agaricales</taxon>
        <taxon>Marasmiineae</taxon>
        <taxon>Omphalotaceae</taxon>
        <taxon>Lentinula</taxon>
    </lineage>
</organism>
<keyword evidence="1" id="KW-0704">Schiff base</keyword>
<proteinExistence type="predicted"/>
<dbReference type="GO" id="GO:0004801">
    <property type="term" value="F:transaldolase activity"/>
    <property type="evidence" value="ECO:0007669"/>
    <property type="project" value="TreeGrafter"/>
</dbReference>
<evidence type="ECO:0000256" key="1">
    <source>
        <dbReference type="ARBA" id="ARBA00023270"/>
    </source>
</evidence>
<dbReference type="AlphaFoldDB" id="A0A9W9B4R9"/>
<evidence type="ECO:0000313" key="3">
    <source>
        <dbReference type="EMBL" id="KAJ4495973.1"/>
    </source>
</evidence>
<feature type="compositionally biased region" description="Low complexity" evidence="2">
    <location>
        <begin position="517"/>
        <end position="533"/>
    </location>
</feature>
<evidence type="ECO:0000256" key="2">
    <source>
        <dbReference type="SAM" id="MobiDB-lite"/>
    </source>
</evidence>
<protein>
    <recommendedName>
        <fullName evidence="5">Transaldolase</fullName>
    </recommendedName>
</protein>
<name>A0A9W9B4R9_9AGAR</name>
<comment type="caution">
    <text evidence="3">The sequence shown here is derived from an EMBL/GenBank/DDBJ whole genome shotgun (WGS) entry which is preliminary data.</text>
</comment>
<sequence length="692" mass="75069">MSVADSTPCNKPARTIRSLPAVPPSKRLKLQQIQVVDVPEWRPTLHESIRLSGIPIIAETTDYETLIERRSNSSGLSPEVALQTIRKDRNGEYHLFSATQKVVDSYEKYHLTKNPLQRDPEMLYIGIHVFYQLLVEIGVTMMDYAPGPHFTFIDPRLALVKLSHGERDTTDRPSNTTLLALQAIEEHAKELLTKFCTAGVDQSRVIIGIPATKIGVLAAAMLESSGISTNLYLVSGLMHAIACAEARPYCITIDVASVLSWYERLAAQDDVAISDNLEGEALLDHPGIVAIQSILKYYRLHSISTKIVCGNFRTVHEISILGHEFDALSLSQNRMDELRTAYLPFCVSGLASTRHPRSADNLAQGSAASDIARAAPKFPTAMVVSLQPSTDNSESYAFNYDWLHSEAFMNLAHPASPCPAILLASITLTSLGALKVQMENLHEVTHNSALDRIELRVLPLEELYARRRAQGIRNDLGARYGCHINTAPATPSSVDQKRGSGPELKKKNSLKDLGKGSPASISPSSVASPLSRRPPLRRSSAHAREKGPARSTTPGPSTPPVLIEGKGTTGPGRYASDEEVAKIIALTFGNCMLGIRGTDKEDTGPGGKTAKPIKNPFSSESTSPLGLNAPTDGLSTVSTSQHGRAKLSPGQRQVLALSAVLKEREEMKRKAALGSKSQKAVQASMVEGIDFF</sequence>
<gene>
    <name evidence="3" type="ORF">C8J55DRAFT_553719</name>
</gene>
<reference evidence="3" key="1">
    <citation type="submission" date="2022-08" db="EMBL/GenBank/DDBJ databases">
        <authorList>
            <consortium name="DOE Joint Genome Institute"/>
            <person name="Min B."/>
            <person name="Riley R."/>
            <person name="Sierra-Patev S."/>
            <person name="Naranjo-Ortiz M."/>
            <person name="Looney B."/>
            <person name="Konkel Z."/>
            <person name="Slot J.C."/>
            <person name="Sakamoto Y."/>
            <person name="Steenwyk J.L."/>
            <person name="Rokas A."/>
            <person name="Carro J."/>
            <person name="Camarero S."/>
            <person name="Ferreira P."/>
            <person name="Molpeceres G."/>
            <person name="Ruiz-Duenas F.J."/>
            <person name="Serrano A."/>
            <person name="Henrissat B."/>
            <person name="Drula E."/>
            <person name="Hughes K.W."/>
            <person name="Mata J.L."/>
            <person name="Ishikawa N.K."/>
            <person name="Vargas-Isla R."/>
            <person name="Ushijima S."/>
            <person name="Smith C.A."/>
            <person name="Ahrendt S."/>
            <person name="Andreopoulos W."/>
            <person name="He G."/>
            <person name="Labutti K."/>
            <person name="Lipzen A."/>
            <person name="Ng V."/>
            <person name="Sandor L."/>
            <person name="Barry K."/>
            <person name="Martinez A.T."/>
            <person name="Xiao Y."/>
            <person name="Gibbons J.G."/>
            <person name="Terashima K."/>
            <person name="Hibbett D.S."/>
            <person name="Grigoriev I.V."/>
        </authorList>
    </citation>
    <scope>NUCLEOTIDE SEQUENCE</scope>
    <source>
        <strain evidence="3">Sp2 HRB7682 ss15</strain>
    </source>
</reference>
<dbReference type="InterPro" id="IPR013785">
    <property type="entry name" value="Aldolase_TIM"/>
</dbReference>
<feature type="region of interest" description="Disordered" evidence="2">
    <location>
        <begin position="599"/>
        <end position="624"/>
    </location>
</feature>